<name>A0A364P3I5_9PROT</name>
<feature type="transmembrane region" description="Helical" evidence="1">
    <location>
        <begin position="163"/>
        <end position="186"/>
    </location>
</feature>
<feature type="transmembrane region" description="Helical" evidence="1">
    <location>
        <begin position="127"/>
        <end position="143"/>
    </location>
</feature>
<accession>A0A364P3I5</accession>
<evidence type="ECO:0000256" key="1">
    <source>
        <dbReference type="SAM" id="Phobius"/>
    </source>
</evidence>
<gene>
    <name evidence="2" type="ORF">CU669_02225</name>
</gene>
<dbReference type="Proteomes" id="UP000251075">
    <property type="component" value="Unassembled WGS sequence"/>
</dbReference>
<dbReference type="AlphaFoldDB" id="A0A364P3I5"/>
<feature type="transmembrane region" description="Helical" evidence="1">
    <location>
        <begin position="65"/>
        <end position="85"/>
    </location>
</feature>
<keyword evidence="1" id="KW-0472">Membrane</keyword>
<dbReference type="OrthoDB" id="6024860at2"/>
<feature type="transmembrane region" description="Helical" evidence="1">
    <location>
        <begin position="222"/>
        <end position="241"/>
    </location>
</feature>
<keyword evidence="1" id="KW-0812">Transmembrane</keyword>
<sequence length="251" mass="26360">MLTEGGCGRNRHECWRIEGGGPSRIEGSAGRHEENGAMMRTDDLILSLSEDARPVRRLPPPGRRALGWFALAVPAVAVIALAMGLRADLGLRMAEPAFVIQLTACGVTAFCAAVAGLALTIPGTSKLWALLPVPTMLVWLGGFGRQCVLEWLAPDSGELLSGPHLHCLPDIAVITAIPTAVLLLMLRRGACFEPRLPVMLGGLAAAALAHGGLSLAHPEDAGLLVLIFQFIAIGALALVVGSRLNTVPKLR</sequence>
<dbReference type="InterPro" id="IPR009495">
    <property type="entry name" value="NrsF"/>
</dbReference>
<comment type="caution">
    <text evidence="2">The sequence shown here is derived from an EMBL/GenBank/DDBJ whole genome shotgun (WGS) entry which is preliminary data.</text>
</comment>
<dbReference type="Pfam" id="PF06532">
    <property type="entry name" value="NrsF"/>
    <property type="match status" value="1"/>
</dbReference>
<protein>
    <submittedName>
        <fullName evidence="2">DUF1109 domain-containing protein</fullName>
    </submittedName>
</protein>
<keyword evidence="1" id="KW-1133">Transmembrane helix</keyword>
<proteinExistence type="predicted"/>
<keyword evidence="3" id="KW-1185">Reference proteome</keyword>
<feature type="transmembrane region" description="Helical" evidence="1">
    <location>
        <begin position="198"/>
        <end position="216"/>
    </location>
</feature>
<reference evidence="2 3" key="1">
    <citation type="submission" date="2017-11" db="EMBL/GenBank/DDBJ databases">
        <title>Draft genome sequence of magnetotactic bacterium Magnetospirillum kuznetsovii LBB-42.</title>
        <authorList>
            <person name="Grouzdev D.S."/>
            <person name="Rysina M.S."/>
            <person name="Baslerov R.V."/>
            <person name="Koziaeva V."/>
        </authorList>
    </citation>
    <scope>NUCLEOTIDE SEQUENCE [LARGE SCALE GENOMIC DNA]</scope>
    <source>
        <strain evidence="2 3">LBB-42</strain>
    </source>
</reference>
<dbReference type="EMBL" id="PGTO01000001">
    <property type="protein sequence ID" value="RAU23909.1"/>
    <property type="molecule type" value="Genomic_DNA"/>
</dbReference>
<evidence type="ECO:0000313" key="3">
    <source>
        <dbReference type="Proteomes" id="UP000251075"/>
    </source>
</evidence>
<organism evidence="2 3">
    <name type="scientific">Paramagnetospirillum kuznetsovii</name>
    <dbReference type="NCBI Taxonomy" id="2053833"/>
    <lineage>
        <taxon>Bacteria</taxon>
        <taxon>Pseudomonadati</taxon>
        <taxon>Pseudomonadota</taxon>
        <taxon>Alphaproteobacteria</taxon>
        <taxon>Rhodospirillales</taxon>
        <taxon>Magnetospirillaceae</taxon>
        <taxon>Paramagnetospirillum</taxon>
    </lineage>
</organism>
<evidence type="ECO:0000313" key="2">
    <source>
        <dbReference type="EMBL" id="RAU23909.1"/>
    </source>
</evidence>
<feature type="transmembrane region" description="Helical" evidence="1">
    <location>
        <begin position="97"/>
        <end position="120"/>
    </location>
</feature>